<dbReference type="OrthoDB" id="288590at2759"/>
<evidence type="ECO:0000259" key="3">
    <source>
        <dbReference type="PROSITE" id="PS51471"/>
    </source>
</evidence>
<dbReference type="GO" id="GO:0044283">
    <property type="term" value="P:small molecule biosynthetic process"/>
    <property type="evidence" value="ECO:0007669"/>
    <property type="project" value="UniProtKB-ARBA"/>
</dbReference>
<sequence length="323" mass="35439">MDFPIIDVSDIDNSQLSIAGKITDACKTWGFILLKNHNIPVEDIDEMFQLAREFFLNMGEDKKAPWSINSKYVGYSSALSDAFKDDKASMWLSGKPGSLKDDLDSLPPFWRQHTDKIEAFKHGCHSLVIKLLICFALAMELPDRNHFAKAHAEDAGNGNKFRLICYPSRDNDPVKNTTRMSQHSDSGSVTLLFQTCSGLEVESPTGQWIQAPHIPGHILVNLGDALAFWSGARLKATPHRVTFGGVPHDAERLTMAYFGAAAPETLLEPIHAVGETEKLQNYDANGVVIQPGITVGEYGRLVMEKIYGSSVAQKPAVAVANAA</sequence>
<dbReference type="PROSITE" id="PS51471">
    <property type="entry name" value="FE2OG_OXY"/>
    <property type="match status" value="1"/>
</dbReference>
<keyword evidence="2" id="KW-0408">Iron</keyword>
<protein>
    <submittedName>
        <fullName evidence="4">Clavaminate synthase-like protein</fullName>
    </submittedName>
</protein>
<dbReference type="EMBL" id="MU003813">
    <property type="protein sequence ID" value="KAF2719321.1"/>
    <property type="molecule type" value="Genomic_DNA"/>
</dbReference>
<dbReference type="Gene3D" id="2.60.120.330">
    <property type="entry name" value="B-lactam Antibiotic, Isopenicillin N Synthase, Chain"/>
    <property type="match status" value="1"/>
</dbReference>
<accession>A0A9P4Q6N1</accession>
<evidence type="ECO:0000256" key="1">
    <source>
        <dbReference type="ARBA" id="ARBA00008056"/>
    </source>
</evidence>
<evidence type="ECO:0000313" key="5">
    <source>
        <dbReference type="Proteomes" id="UP000799441"/>
    </source>
</evidence>
<dbReference type="PANTHER" id="PTHR47990">
    <property type="entry name" value="2-OXOGLUTARATE (2OG) AND FE(II)-DEPENDENT OXYGENASE SUPERFAMILY PROTEIN-RELATED"/>
    <property type="match status" value="1"/>
</dbReference>
<gene>
    <name evidence="4" type="ORF">K431DRAFT_286903</name>
</gene>
<dbReference type="Pfam" id="PF03171">
    <property type="entry name" value="2OG-FeII_Oxy"/>
    <property type="match status" value="1"/>
</dbReference>
<dbReference type="InterPro" id="IPR044861">
    <property type="entry name" value="IPNS-like_FE2OG_OXY"/>
</dbReference>
<dbReference type="GO" id="GO:0046872">
    <property type="term" value="F:metal ion binding"/>
    <property type="evidence" value="ECO:0007669"/>
    <property type="project" value="UniProtKB-KW"/>
</dbReference>
<dbReference type="GO" id="GO:0016491">
    <property type="term" value="F:oxidoreductase activity"/>
    <property type="evidence" value="ECO:0007669"/>
    <property type="project" value="UniProtKB-KW"/>
</dbReference>
<dbReference type="InterPro" id="IPR050231">
    <property type="entry name" value="Iron_ascorbate_oxido_reductase"/>
</dbReference>
<dbReference type="SUPFAM" id="SSF51197">
    <property type="entry name" value="Clavaminate synthase-like"/>
    <property type="match status" value="1"/>
</dbReference>
<evidence type="ECO:0000256" key="2">
    <source>
        <dbReference type="RuleBase" id="RU003682"/>
    </source>
</evidence>
<name>A0A9P4Q6N1_9PEZI</name>
<evidence type="ECO:0000313" key="4">
    <source>
        <dbReference type="EMBL" id="KAF2719321.1"/>
    </source>
</evidence>
<organism evidence="4 5">
    <name type="scientific">Polychaeton citri CBS 116435</name>
    <dbReference type="NCBI Taxonomy" id="1314669"/>
    <lineage>
        <taxon>Eukaryota</taxon>
        <taxon>Fungi</taxon>
        <taxon>Dikarya</taxon>
        <taxon>Ascomycota</taxon>
        <taxon>Pezizomycotina</taxon>
        <taxon>Dothideomycetes</taxon>
        <taxon>Dothideomycetidae</taxon>
        <taxon>Capnodiales</taxon>
        <taxon>Capnodiaceae</taxon>
        <taxon>Polychaeton</taxon>
    </lineage>
</organism>
<dbReference type="InterPro" id="IPR005123">
    <property type="entry name" value="Oxoglu/Fe-dep_dioxygenase_dom"/>
</dbReference>
<comment type="similarity">
    <text evidence="1 2">Belongs to the iron/ascorbate-dependent oxidoreductase family.</text>
</comment>
<dbReference type="AlphaFoldDB" id="A0A9P4Q6N1"/>
<proteinExistence type="inferred from homology"/>
<dbReference type="Pfam" id="PF14226">
    <property type="entry name" value="DIOX_N"/>
    <property type="match status" value="1"/>
</dbReference>
<comment type="caution">
    <text evidence="4">The sequence shown here is derived from an EMBL/GenBank/DDBJ whole genome shotgun (WGS) entry which is preliminary data.</text>
</comment>
<keyword evidence="2" id="KW-0479">Metal-binding</keyword>
<keyword evidence="5" id="KW-1185">Reference proteome</keyword>
<dbReference type="Proteomes" id="UP000799441">
    <property type="component" value="Unassembled WGS sequence"/>
</dbReference>
<dbReference type="InterPro" id="IPR026992">
    <property type="entry name" value="DIOX_N"/>
</dbReference>
<reference evidence="4" key="1">
    <citation type="journal article" date="2020" name="Stud. Mycol.">
        <title>101 Dothideomycetes genomes: a test case for predicting lifestyles and emergence of pathogens.</title>
        <authorList>
            <person name="Haridas S."/>
            <person name="Albert R."/>
            <person name="Binder M."/>
            <person name="Bloem J."/>
            <person name="Labutti K."/>
            <person name="Salamov A."/>
            <person name="Andreopoulos B."/>
            <person name="Baker S."/>
            <person name="Barry K."/>
            <person name="Bills G."/>
            <person name="Bluhm B."/>
            <person name="Cannon C."/>
            <person name="Castanera R."/>
            <person name="Culley D."/>
            <person name="Daum C."/>
            <person name="Ezra D."/>
            <person name="Gonzalez J."/>
            <person name="Henrissat B."/>
            <person name="Kuo A."/>
            <person name="Liang C."/>
            <person name="Lipzen A."/>
            <person name="Lutzoni F."/>
            <person name="Magnuson J."/>
            <person name="Mondo S."/>
            <person name="Nolan M."/>
            <person name="Ohm R."/>
            <person name="Pangilinan J."/>
            <person name="Park H.-J."/>
            <person name="Ramirez L."/>
            <person name="Alfaro M."/>
            <person name="Sun H."/>
            <person name="Tritt A."/>
            <person name="Yoshinaga Y."/>
            <person name="Zwiers L.-H."/>
            <person name="Turgeon B."/>
            <person name="Goodwin S."/>
            <person name="Spatafora J."/>
            <person name="Crous P."/>
            <person name="Grigoriev I."/>
        </authorList>
    </citation>
    <scope>NUCLEOTIDE SEQUENCE</scope>
    <source>
        <strain evidence="4">CBS 116435</strain>
    </source>
</reference>
<keyword evidence="2" id="KW-0560">Oxidoreductase</keyword>
<feature type="domain" description="Fe2OG dioxygenase" evidence="3">
    <location>
        <begin position="157"/>
        <end position="261"/>
    </location>
</feature>
<dbReference type="InterPro" id="IPR027443">
    <property type="entry name" value="IPNS-like_sf"/>
</dbReference>